<feature type="non-terminal residue" evidence="1">
    <location>
        <position position="1"/>
    </location>
</feature>
<comment type="caution">
    <text evidence="1">The sequence shown here is derived from an EMBL/GenBank/DDBJ whole genome shotgun (WGS) entry which is preliminary data.</text>
</comment>
<organism evidence="1">
    <name type="scientific">marine sediment metagenome</name>
    <dbReference type="NCBI Taxonomy" id="412755"/>
    <lineage>
        <taxon>unclassified sequences</taxon>
        <taxon>metagenomes</taxon>
        <taxon>ecological metagenomes</taxon>
    </lineage>
</organism>
<gene>
    <name evidence="1" type="ORF">S01H4_19791</name>
</gene>
<name>X0YRI5_9ZZZZ</name>
<reference evidence="1" key="1">
    <citation type="journal article" date="2014" name="Front. Microbiol.">
        <title>High frequency of phylogenetically diverse reductive dehalogenase-homologous genes in deep subseafloor sedimentary metagenomes.</title>
        <authorList>
            <person name="Kawai M."/>
            <person name="Futagami T."/>
            <person name="Toyoda A."/>
            <person name="Takaki Y."/>
            <person name="Nishi S."/>
            <person name="Hori S."/>
            <person name="Arai W."/>
            <person name="Tsubouchi T."/>
            <person name="Morono Y."/>
            <person name="Uchiyama I."/>
            <person name="Ito T."/>
            <person name="Fujiyama A."/>
            <person name="Inagaki F."/>
            <person name="Takami H."/>
        </authorList>
    </citation>
    <scope>NUCLEOTIDE SEQUENCE</scope>
    <source>
        <strain evidence="1">Expedition CK06-06</strain>
    </source>
</reference>
<sequence length="36" mass="4486">YVVQHPEWAKTMGDYDWHMHWIEVYRNAIYYLQGGK</sequence>
<accession>X0YRI5</accession>
<protein>
    <submittedName>
        <fullName evidence="1">Uncharacterized protein</fullName>
    </submittedName>
</protein>
<dbReference type="AlphaFoldDB" id="X0YRI5"/>
<dbReference type="EMBL" id="BART01008849">
    <property type="protein sequence ID" value="GAG58984.1"/>
    <property type="molecule type" value="Genomic_DNA"/>
</dbReference>
<proteinExistence type="predicted"/>
<evidence type="ECO:0000313" key="1">
    <source>
        <dbReference type="EMBL" id="GAG58984.1"/>
    </source>
</evidence>